<dbReference type="Pfam" id="PF13556">
    <property type="entry name" value="HTH_30"/>
    <property type="match status" value="1"/>
</dbReference>
<name>A0ABY4NWC1_9PSEU</name>
<dbReference type="InterPro" id="IPR051448">
    <property type="entry name" value="CdaR-like_regulators"/>
</dbReference>
<dbReference type="InterPro" id="IPR042070">
    <property type="entry name" value="PucR_C-HTH_sf"/>
</dbReference>
<dbReference type="InterPro" id="IPR025736">
    <property type="entry name" value="PucR_C-HTH_dom"/>
</dbReference>
<reference evidence="3" key="1">
    <citation type="submission" date="2022-01" db="EMBL/GenBank/DDBJ databases">
        <title>PSI-footprinting approach for the identification of protein synthesis inhibitor producers.</title>
        <authorList>
            <person name="Handel F."/>
            <person name="Kulik A."/>
            <person name="Wex K.W."/>
            <person name="Berscheid A."/>
            <person name="Saur J.S."/>
            <person name="Winkler A."/>
            <person name="Wibberg D."/>
            <person name="Kalinowski J."/>
            <person name="Broetz-Oesterhelt H."/>
            <person name="Mast Y."/>
        </authorList>
    </citation>
    <scope>NUCLEOTIDE SEQUENCE</scope>
    <source>
        <strain evidence="3">KNN 49.3e</strain>
    </source>
</reference>
<dbReference type="Pfam" id="PF25906">
    <property type="entry name" value="PucR-like_N"/>
    <property type="match status" value="1"/>
</dbReference>
<dbReference type="InterPro" id="IPR058663">
    <property type="entry name" value="PucR-like_N"/>
</dbReference>
<gene>
    <name evidence="3" type="ORF">L1857_16675</name>
</gene>
<evidence type="ECO:0000259" key="2">
    <source>
        <dbReference type="Pfam" id="PF25906"/>
    </source>
</evidence>
<feature type="domain" description="PucR-like N-terminal" evidence="2">
    <location>
        <begin position="12"/>
        <end position="174"/>
    </location>
</feature>
<sequence>MPDYRSAQALAAAPRQLAAALEPHTRPLAETIVREVRREVPEYAGPPGGRFARALTEGIEVAVRHCFRCIGNPRPDHSEWVRQFRQRGRREFAEGRTLDALQAAVRIGGRVAWQYLTPVLRDLGAGPQTLTTAAEAIFAFVDELSATALEGFQAAQHPPGSARDELRRRLAALVLAEPQPDLTGPAADAGWRLPGEVSVIALAHAEGLPAGRLGDDVLAGPDGDRPCLITPSPERALEILSGNWEKPARAAVSPPVPLALAAAAHRLARRGLALPGDVVWCADHLGTLWLRSQDFLAERLSAKYLAPLDAVSDRQRARLGETLLAWLETRGGAPEIARRLHVHPQTVRARLHQLRELFGDRLDDADTRFGLHLVLRRRLGTGERAL</sequence>
<evidence type="ECO:0000313" key="3">
    <source>
        <dbReference type="EMBL" id="UQS24346.1"/>
    </source>
</evidence>
<keyword evidence="4" id="KW-1185">Reference proteome</keyword>
<dbReference type="Gene3D" id="1.10.10.2840">
    <property type="entry name" value="PucR C-terminal helix-turn-helix domain"/>
    <property type="match status" value="1"/>
</dbReference>
<evidence type="ECO:0000313" key="4">
    <source>
        <dbReference type="Proteomes" id="UP000830158"/>
    </source>
</evidence>
<dbReference type="PANTHER" id="PTHR33744">
    <property type="entry name" value="CARBOHYDRATE DIACID REGULATOR"/>
    <property type="match status" value="1"/>
</dbReference>
<feature type="domain" description="PucR C-terminal helix-turn-helix" evidence="1">
    <location>
        <begin position="320"/>
        <end position="376"/>
    </location>
</feature>
<evidence type="ECO:0000259" key="1">
    <source>
        <dbReference type="Pfam" id="PF13556"/>
    </source>
</evidence>
<dbReference type="Proteomes" id="UP000830158">
    <property type="component" value="Chromosome"/>
</dbReference>
<proteinExistence type="predicted"/>
<dbReference type="PANTHER" id="PTHR33744:SF1">
    <property type="entry name" value="DNA-BINDING TRANSCRIPTIONAL ACTIVATOR ADER"/>
    <property type="match status" value="1"/>
</dbReference>
<accession>A0ABY4NWC1</accession>
<organism evidence="3 4">
    <name type="scientific">Amycolatopsis thermalba</name>
    <dbReference type="NCBI Taxonomy" id="944492"/>
    <lineage>
        <taxon>Bacteria</taxon>
        <taxon>Bacillati</taxon>
        <taxon>Actinomycetota</taxon>
        <taxon>Actinomycetes</taxon>
        <taxon>Pseudonocardiales</taxon>
        <taxon>Pseudonocardiaceae</taxon>
        <taxon>Amycolatopsis</taxon>
    </lineage>
</organism>
<protein>
    <submittedName>
        <fullName evidence="3">Helix-turn-helix domain-containing protein</fullName>
    </submittedName>
</protein>
<dbReference type="RefSeq" id="WP_249465544.1">
    <property type="nucleotide sequence ID" value="NZ_CP091196.1"/>
</dbReference>
<dbReference type="EMBL" id="CP091196">
    <property type="protein sequence ID" value="UQS24346.1"/>
    <property type="molecule type" value="Genomic_DNA"/>
</dbReference>